<sequence>MLPRQNVVTRAAAAPALATRPAKTSTATTGRLESFHVDNGINWDNEKEVKAKYYPEVDKLLKRVSGATRTHIFDHTLRKGQLRSQEDLSSELAARNQPVSRVHVDYTLKSGVERLHMLLPDEADKLQRTPFAVIQVWRPLKGPVDDSPLGMLDVESLAESDYMSYTLHFPGRTGYNYAVAPDNYQKHRWYYAKGIDTDEAYVFKCYDSRSGRARFAPHTGFRDPKTAPGAPPRESIEIRAYVFWENEPEQPYAQTF</sequence>
<gene>
    <name evidence="2" type="ORF">WJX73_007367</name>
</gene>
<evidence type="ECO:0000313" key="3">
    <source>
        <dbReference type="Proteomes" id="UP001465755"/>
    </source>
</evidence>
<dbReference type="GO" id="GO:0016491">
    <property type="term" value="F:oxidoreductase activity"/>
    <property type="evidence" value="ECO:0007669"/>
    <property type="project" value="InterPro"/>
</dbReference>
<dbReference type="AlphaFoldDB" id="A0AAW1PBP9"/>
<protein>
    <submittedName>
        <fullName evidence="2">Uncharacterized protein</fullName>
    </submittedName>
</protein>
<dbReference type="PANTHER" id="PTHR34598">
    <property type="entry name" value="BLL6449 PROTEIN"/>
    <property type="match status" value="1"/>
</dbReference>
<reference evidence="2 3" key="1">
    <citation type="journal article" date="2024" name="Nat. Commun.">
        <title>Phylogenomics reveals the evolutionary origins of lichenization in chlorophyte algae.</title>
        <authorList>
            <person name="Puginier C."/>
            <person name="Libourel C."/>
            <person name="Otte J."/>
            <person name="Skaloud P."/>
            <person name="Haon M."/>
            <person name="Grisel S."/>
            <person name="Petersen M."/>
            <person name="Berrin J.G."/>
            <person name="Delaux P.M."/>
            <person name="Dal Grande F."/>
            <person name="Keller J."/>
        </authorList>
    </citation>
    <scope>NUCLEOTIDE SEQUENCE [LARGE SCALE GENOMIC DNA]</scope>
    <source>
        <strain evidence="2 3">SAG 2036</strain>
    </source>
</reference>
<dbReference type="EMBL" id="JALJOQ010000039">
    <property type="protein sequence ID" value="KAK9806032.1"/>
    <property type="molecule type" value="Genomic_DNA"/>
</dbReference>
<comment type="similarity">
    <text evidence="1">Belongs to the asaB hydroxylase/desaturase family.</text>
</comment>
<comment type="caution">
    <text evidence="2">The sequence shown here is derived from an EMBL/GenBank/DDBJ whole genome shotgun (WGS) entry which is preliminary data.</text>
</comment>
<name>A0AAW1PBP9_9CHLO</name>
<dbReference type="PANTHER" id="PTHR34598:SF3">
    <property type="entry name" value="OXIDOREDUCTASE AN1597"/>
    <property type="match status" value="1"/>
</dbReference>
<dbReference type="NCBIfam" id="NF041278">
    <property type="entry name" value="CmcJ_NvfI_EfuI"/>
    <property type="match status" value="1"/>
</dbReference>
<evidence type="ECO:0000313" key="2">
    <source>
        <dbReference type="EMBL" id="KAK9806032.1"/>
    </source>
</evidence>
<organism evidence="2 3">
    <name type="scientific">Symbiochloris irregularis</name>
    <dbReference type="NCBI Taxonomy" id="706552"/>
    <lineage>
        <taxon>Eukaryota</taxon>
        <taxon>Viridiplantae</taxon>
        <taxon>Chlorophyta</taxon>
        <taxon>core chlorophytes</taxon>
        <taxon>Trebouxiophyceae</taxon>
        <taxon>Trebouxiales</taxon>
        <taxon>Trebouxiaceae</taxon>
        <taxon>Symbiochloris</taxon>
    </lineage>
</organism>
<accession>A0AAW1PBP9</accession>
<evidence type="ECO:0000256" key="1">
    <source>
        <dbReference type="ARBA" id="ARBA00023604"/>
    </source>
</evidence>
<proteinExistence type="inferred from homology"/>
<dbReference type="InterPro" id="IPR044053">
    <property type="entry name" value="AsaB-like"/>
</dbReference>
<dbReference type="Proteomes" id="UP001465755">
    <property type="component" value="Unassembled WGS sequence"/>
</dbReference>
<keyword evidence="3" id="KW-1185">Reference proteome</keyword>